<keyword evidence="9" id="KW-1185">Reference proteome</keyword>
<dbReference type="OrthoDB" id="2017893at2759"/>
<feature type="compositionally biased region" description="Polar residues" evidence="5">
    <location>
        <begin position="754"/>
        <end position="767"/>
    </location>
</feature>
<dbReference type="GeneID" id="59373647"/>
<feature type="compositionally biased region" description="Low complexity" evidence="5">
    <location>
        <begin position="694"/>
        <end position="715"/>
    </location>
</feature>
<dbReference type="GO" id="GO:0043409">
    <property type="term" value="P:negative regulation of MAPK cascade"/>
    <property type="evidence" value="ECO:0007669"/>
    <property type="project" value="TreeGrafter"/>
</dbReference>
<feature type="domain" description="Tyrosine-protein phosphatase" evidence="6">
    <location>
        <begin position="136"/>
        <end position="328"/>
    </location>
</feature>
<evidence type="ECO:0000256" key="5">
    <source>
        <dbReference type="SAM" id="MobiDB-lite"/>
    </source>
</evidence>
<dbReference type="InterPro" id="IPR000340">
    <property type="entry name" value="Dual-sp_phosphatase_cat-dom"/>
</dbReference>
<evidence type="ECO:0000313" key="9">
    <source>
        <dbReference type="Proteomes" id="UP000623687"/>
    </source>
</evidence>
<dbReference type="Gene3D" id="3.90.190.10">
    <property type="entry name" value="Protein tyrosine phosphatase superfamily"/>
    <property type="match status" value="1"/>
</dbReference>
<dbReference type="PANTHER" id="PTHR10159">
    <property type="entry name" value="DUAL SPECIFICITY PROTEIN PHOSPHATASE"/>
    <property type="match status" value="1"/>
</dbReference>
<feature type="domain" description="Tyrosine specific protein phosphatases" evidence="7">
    <location>
        <begin position="236"/>
        <end position="275"/>
    </location>
</feature>
<feature type="compositionally biased region" description="Low complexity" evidence="5">
    <location>
        <begin position="32"/>
        <end position="79"/>
    </location>
</feature>
<dbReference type="GO" id="GO:0005737">
    <property type="term" value="C:cytoplasm"/>
    <property type="evidence" value="ECO:0007669"/>
    <property type="project" value="TreeGrafter"/>
</dbReference>
<feature type="region of interest" description="Disordered" evidence="5">
    <location>
        <begin position="179"/>
        <end position="210"/>
    </location>
</feature>
<feature type="compositionally biased region" description="Polar residues" evidence="5">
    <location>
        <begin position="565"/>
        <end position="576"/>
    </location>
</feature>
<evidence type="ECO:0000256" key="3">
    <source>
        <dbReference type="ARBA" id="ARBA00022801"/>
    </source>
</evidence>
<evidence type="ECO:0000259" key="6">
    <source>
        <dbReference type="PROSITE" id="PS50054"/>
    </source>
</evidence>
<sequence>MPHPQKQRKRPPSTLRIDTPAQNPHIAHVVQDSLTSASATDSAASDYFSSPFNSMSRSSRNKLSLTLSSARSSTNSLTLDRSDEPPPTADPVNRPIRPRRPSVISLPPPTNPTSLLQRREEEEGSPGSPTAPYRDGPIQIIPNIWLGSEDNARDWKTLHTLGIKCILNVAKEISSPFESVASGAPRPLRPVASTPNLGHKDETKGTYYPPHVPSGRPGIHYLKLQWSHGQQNLVEEGFPAAMLFCDAALERGEGVLIHCQCGISRSATMVIALVMRAAAENSPLVPPEIWELKGMQGAYSFVKEKSKWVGPNMSLIYQLIEYERKLKGNLSPASSERSSAIAEEEEEWGRRRKLLDEAEEGGKGASEEQQESKAVLAEAQALDRAMEERIIARRSSASSLASNSSLNGFGNGVGMGQAWRSRYATTRKRTGSIASNHTNYSILSEELVEEDEEQALLGVGGGFDDDRPRLSIASSTDSSNTSATSATSSADHSPDDESNPPARKPSMDDVFTPSTARPLSSRPAFPLPPPSAPVWKTSFGSSTYGVPQTSTRATFDLPVDPFTSQDLSQAMSTTPKATKPTKMRRRPVPLGLNILPPVPSSPITIVADESDSGAESSARASQSSSVDALSEASTSVPRGQPSTQTSLPIVPLRVRTQSRKPLPPPLHLRNATPPKTICTARPMESLRQSHHRNSSLSLSSTSSSSSFSSHSSGATHSRHPSSSSIQDMLSRPHMQPRGASQPIQPHTPRRPTLPRSQSSLNTPSQTLFVFPPSPTLNARTPSTMTLTMSGPTNPDPHPDLATAVPFPTLSTPRVETFKGKHGRTRSFIGLGAPPTPTTACSRVDAKGWVAYS</sequence>
<feature type="compositionally biased region" description="Low complexity" evidence="5">
    <location>
        <begin position="471"/>
        <end position="491"/>
    </location>
</feature>
<accession>A0A8H7A6J7</accession>
<dbReference type="SUPFAM" id="SSF52799">
    <property type="entry name" value="(Phosphotyrosine protein) phosphatases II"/>
    <property type="match status" value="1"/>
</dbReference>
<evidence type="ECO:0000259" key="7">
    <source>
        <dbReference type="PROSITE" id="PS50056"/>
    </source>
</evidence>
<evidence type="ECO:0000313" key="8">
    <source>
        <dbReference type="EMBL" id="KAF7436995.1"/>
    </source>
</evidence>
<dbReference type="SMART" id="SM00195">
    <property type="entry name" value="DSPc"/>
    <property type="match status" value="1"/>
</dbReference>
<dbReference type="EC" id="3.1.3.48" evidence="2"/>
<feature type="compositionally biased region" description="Polar residues" evidence="5">
    <location>
        <begin position="631"/>
        <end position="647"/>
    </location>
</feature>
<reference evidence="8" key="1">
    <citation type="submission" date="2019-07" db="EMBL/GenBank/DDBJ databases">
        <authorList>
            <person name="Palmer J.M."/>
        </authorList>
    </citation>
    <scope>NUCLEOTIDE SEQUENCE</scope>
    <source>
        <strain evidence="8">PC9</strain>
    </source>
</reference>
<dbReference type="InterPro" id="IPR029021">
    <property type="entry name" value="Prot-tyrosine_phosphatase-like"/>
</dbReference>
<name>A0A8H7A6J7_PLEOS</name>
<evidence type="ECO:0000256" key="4">
    <source>
        <dbReference type="ARBA" id="ARBA00022912"/>
    </source>
</evidence>
<comment type="similarity">
    <text evidence="1">Belongs to the protein-tyrosine phosphatase family. Non-receptor class dual specificity subfamily.</text>
</comment>
<dbReference type="AlphaFoldDB" id="A0A8H7A6J7"/>
<dbReference type="GO" id="GO:0033550">
    <property type="term" value="F:MAP kinase tyrosine phosphatase activity"/>
    <property type="evidence" value="ECO:0007669"/>
    <property type="project" value="TreeGrafter"/>
</dbReference>
<feature type="region of interest" description="Disordered" evidence="5">
    <location>
        <begin position="1"/>
        <end position="136"/>
    </location>
</feature>
<feature type="compositionally biased region" description="Low complexity" evidence="5">
    <location>
        <begin position="613"/>
        <end position="628"/>
    </location>
</feature>
<comment type="caution">
    <text evidence="8">The sequence shown here is derived from an EMBL/GenBank/DDBJ whole genome shotgun (WGS) entry which is preliminary data.</text>
</comment>
<dbReference type="GO" id="GO:0008330">
    <property type="term" value="F:protein tyrosine/threonine phosphatase activity"/>
    <property type="evidence" value="ECO:0007669"/>
    <property type="project" value="TreeGrafter"/>
</dbReference>
<protein>
    <recommendedName>
        <fullName evidence="2">protein-tyrosine-phosphatase</fullName>
        <ecNumber evidence="2">3.1.3.48</ecNumber>
    </recommendedName>
</protein>
<dbReference type="Pfam" id="PF00782">
    <property type="entry name" value="DSPc"/>
    <property type="match status" value="1"/>
</dbReference>
<keyword evidence="3" id="KW-0378">Hydrolase</keyword>
<feature type="compositionally biased region" description="Basic residues" evidence="5">
    <location>
        <begin position="1"/>
        <end position="11"/>
    </location>
</feature>
<gene>
    <name evidence="8" type="ORF">PC9H_003829</name>
</gene>
<dbReference type="RefSeq" id="XP_036634894.1">
    <property type="nucleotide sequence ID" value="XM_036773421.1"/>
</dbReference>
<feature type="region of interest" description="Disordered" evidence="5">
    <location>
        <begin position="458"/>
        <end position="528"/>
    </location>
</feature>
<dbReference type="PROSITE" id="PS00383">
    <property type="entry name" value="TYR_PHOSPHATASE_1"/>
    <property type="match status" value="1"/>
</dbReference>
<proteinExistence type="inferred from homology"/>
<dbReference type="PROSITE" id="PS50056">
    <property type="entry name" value="TYR_PHOSPHATASE_2"/>
    <property type="match status" value="1"/>
</dbReference>
<dbReference type="VEuPathDB" id="FungiDB:PC9H_003829"/>
<dbReference type="InterPro" id="IPR016130">
    <property type="entry name" value="Tyr_Pase_AS"/>
</dbReference>
<dbReference type="Proteomes" id="UP000623687">
    <property type="component" value="Unassembled WGS sequence"/>
</dbReference>
<evidence type="ECO:0000256" key="2">
    <source>
        <dbReference type="ARBA" id="ARBA00013064"/>
    </source>
</evidence>
<dbReference type="InterPro" id="IPR000387">
    <property type="entry name" value="Tyr_Pase_dom"/>
</dbReference>
<dbReference type="InterPro" id="IPR020422">
    <property type="entry name" value="TYR_PHOSPHATASE_DUAL_dom"/>
</dbReference>
<feature type="compositionally biased region" description="Low complexity" evidence="5">
    <location>
        <begin position="91"/>
        <end position="105"/>
    </location>
</feature>
<dbReference type="PROSITE" id="PS50054">
    <property type="entry name" value="TYR_PHOSPHATASE_DUAL"/>
    <property type="match status" value="1"/>
</dbReference>
<dbReference type="GO" id="GO:0017017">
    <property type="term" value="F:MAP kinase tyrosine/serine/threonine phosphatase activity"/>
    <property type="evidence" value="ECO:0007669"/>
    <property type="project" value="TreeGrafter"/>
</dbReference>
<organism evidence="8 9">
    <name type="scientific">Pleurotus ostreatus</name>
    <name type="common">Oyster mushroom</name>
    <name type="synonym">White-rot fungus</name>
    <dbReference type="NCBI Taxonomy" id="5322"/>
    <lineage>
        <taxon>Eukaryota</taxon>
        <taxon>Fungi</taxon>
        <taxon>Dikarya</taxon>
        <taxon>Basidiomycota</taxon>
        <taxon>Agaricomycotina</taxon>
        <taxon>Agaricomycetes</taxon>
        <taxon>Agaricomycetidae</taxon>
        <taxon>Agaricales</taxon>
        <taxon>Pleurotineae</taxon>
        <taxon>Pleurotaceae</taxon>
        <taxon>Pleurotus</taxon>
    </lineage>
</organism>
<dbReference type="EMBL" id="JACETU010000002">
    <property type="protein sequence ID" value="KAF7436995.1"/>
    <property type="molecule type" value="Genomic_DNA"/>
</dbReference>
<feature type="region of interest" description="Disordered" evidence="5">
    <location>
        <begin position="565"/>
        <end position="776"/>
    </location>
</feature>
<dbReference type="PANTHER" id="PTHR10159:SF519">
    <property type="entry name" value="DUAL SPECIFICITY PROTEIN PHOSPHATASE MPK3"/>
    <property type="match status" value="1"/>
</dbReference>
<keyword evidence="4" id="KW-0904">Protein phosphatase</keyword>
<evidence type="ECO:0000256" key="1">
    <source>
        <dbReference type="ARBA" id="ARBA00008601"/>
    </source>
</evidence>